<evidence type="ECO:0000256" key="2">
    <source>
        <dbReference type="ARBA" id="ARBA00023015"/>
    </source>
</evidence>
<dbReference type="PANTHER" id="PTHR30346">
    <property type="entry name" value="TRANSCRIPTIONAL DUAL REGULATOR HCAR-RELATED"/>
    <property type="match status" value="1"/>
</dbReference>
<dbReference type="InterPro" id="IPR000847">
    <property type="entry name" value="LysR_HTH_N"/>
</dbReference>
<dbReference type="EMBL" id="JADKYB010000001">
    <property type="protein sequence ID" value="MBM9503432.1"/>
    <property type="molecule type" value="Genomic_DNA"/>
</dbReference>
<dbReference type="InterPro" id="IPR036388">
    <property type="entry name" value="WH-like_DNA-bd_sf"/>
</dbReference>
<keyword evidence="4" id="KW-0804">Transcription</keyword>
<feature type="domain" description="HTH lysR-type" evidence="5">
    <location>
        <begin position="5"/>
        <end position="62"/>
    </location>
</feature>
<protein>
    <submittedName>
        <fullName evidence="6">LysR family transcriptional regulator</fullName>
    </submittedName>
</protein>
<dbReference type="SUPFAM" id="SSF46785">
    <property type="entry name" value="Winged helix' DNA-binding domain"/>
    <property type="match status" value="1"/>
</dbReference>
<dbReference type="RefSeq" id="WP_205355276.1">
    <property type="nucleotide sequence ID" value="NZ_JADKYB010000001.1"/>
</dbReference>
<keyword evidence="2" id="KW-0805">Transcription regulation</keyword>
<comment type="caution">
    <text evidence="6">The sequence shown here is derived from an EMBL/GenBank/DDBJ whole genome shotgun (WGS) entry which is preliminary data.</text>
</comment>
<dbReference type="SUPFAM" id="SSF53850">
    <property type="entry name" value="Periplasmic binding protein-like II"/>
    <property type="match status" value="1"/>
</dbReference>
<name>A0ABS2TJB3_9ACTN</name>
<evidence type="ECO:0000256" key="3">
    <source>
        <dbReference type="ARBA" id="ARBA00023125"/>
    </source>
</evidence>
<keyword evidence="7" id="KW-1185">Reference proteome</keyword>
<dbReference type="Pfam" id="PF00126">
    <property type="entry name" value="HTH_1"/>
    <property type="match status" value="1"/>
</dbReference>
<dbReference type="InterPro" id="IPR036390">
    <property type="entry name" value="WH_DNA-bd_sf"/>
</dbReference>
<dbReference type="PRINTS" id="PR00039">
    <property type="entry name" value="HTHLYSR"/>
</dbReference>
<dbReference type="InterPro" id="IPR005119">
    <property type="entry name" value="LysR_subst-bd"/>
</dbReference>
<dbReference type="Gene3D" id="1.10.10.10">
    <property type="entry name" value="Winged helix-like DNA-binding domain superfamily/Winged helix DNA-binding domain"/>
    <property type="match status" value="1"/>
</dbReference>
<keyword evidence="3" id="KW-0238">DNA-binding</keyword>
<evidence type="ECO:0000256" key="4">
    <source>
        <dbReference type="ARBA" id="ARBA00023163"/>
    </source>
</evidence>
<gene>
    <name evidence="6" type="ORF">ITX44_02585</name>
</gene>
<evidence type="ECO:0000313" key="6">
    <source>
        <dbReference type="EMBL" id="MBM9503432.1"/>
    </source>
</evidence>
<evidence type="ECO:0000259" key="5">
    <source>
        <dbReference type="PROSITE" id="PS50931"/>
    </source>
</evidence>
<dbReference type="Pfam" id="PF03466">
    <property type="entry name" value="LysR_substrate"/>
    <property type="match status" value="1"/>
</dbReference>
<accession>A0ABS2TJB3</accession>
<proteinExistence type="inferred from homology"/>
<comment type="similarity">
    <text evidence="1">Belongs to the LysR transcriptional regulatory family.</text>
</comment>
<evidence type="ECO:0000313" key="7">
    <source>
        <dbReference type="Proteomes" id="UP000749040"/>
    </source>
</evidence>
<dbReference type="PROSITE" id="PS50931">
    <property type="entry name" value="HTH_LYSR"/>
    <property type="match status" value="1"/>
</dbReference>
<dbReference type="CDD" id="cd08414">
    <property type="entry name" value="PBP2_LTTR_aromatics_like"/>
    <property type="match status" value="1"/>
</dbReference>
<sequence length="307" mass="33485">MDRRIELRHLRYFLALTEELHFGRAAHRLHIAQPALSQQIRQLETIVGVELFRRTSRSVRLTQAGAAFQPRARSLLDTLAADLDEAGRVGRGEAGRLDVAFITSATTIVGEHLREFSRRRPEVQVKLHDGFTTDVLTALERGTADVGIVRDAEQRDDIDLSLLASERFVAVVPTDHPAAEGDRVEARALAADPLILFPRSAGPKAFDTNTQPLRNAGIDVQVTQECSHWHTIVTFVAAGLGVTIAPYSVTAPLPPGARRLELDGPPTVSQIFMATRRGDDRPLVQAFTAASTAGGPARPLAPSRRPV</sequence>
<dbReference type="PANTHER" id="PTHR30346:SF28">
    <property type="entry name" value="HTH-TYPE TRANSCRIPTIONAL REGULATOR CYNR"/>
    <property type="match status" value="1"/>
</dbReference>
<dbReference type="Gene3D" id="3.40.190.10">
    <property type="entry name" value="Periplasmic binding protein-like II"/>
    <property type="match status" value="2"/>
</dbReference>
<evidence type="ECO:0000256" key="1">
    <source>
        <dbReference type="ARBA" id="ARBA00009437"/>
    </source>
</evidence>
<reference evidence="6 7" key="1">
    <citation type="submission" date="2021-01" db="EMBL/GenBank/DDBJ databases">
        <title>Streptomyces acididurans sp. nov., isolated from a peat swamp forest soil.</title>
        <authorList>
            <person name="Chantavorakit T."/>
            <person name="Duangmal K."/>
        </authorList>
    </citation>
    <scope>NUCLEOTIDE SEQUENCE [LARGE SCALE GENOMIC DNA]</scope>
    <source>
        <strain evidence="6 7">KK5PA1</strain>
    </source>
</reference>
<organism evidence="6 7">
    <name type="scientific">Actinacidiphila acididurans</name>
    <dbReference type="NCBI Taxonomy" id="2784346"/>
    <lineage>
        <taxon>Bacteria</taxon>
        <taxon>Bacillati</taxon>
        <taxon>Actinomycetota</taxon>
        <taxon>Actinomycetes</taxon>
        <taxon>Kitasatosporales</taxon>
        <taxon>Streptomycetaceae</taxon>
        <taxon>Actinacidiphila</taxon>
    </lineage>
</organism>
<dbReference type="Proteomes" id="UP000749040">
    <property type="component" value="Unassembled WGS sequence"/>
</dbReference>